<reference evidence="3 4" key="1">
    <citation type="journal article" date="2017" name="Mol. Ecol.">
        <title>Comparative and population genomic landscape of Phellinus noxius: A hypervariable fungus causing root rot in trees.</title>
        <authorList>
            <person name="Chung C.L."/>
            <person name="Lee T.J."/>
            <person name="Akiba M."/>
            <person name="Lee H.H."/>
            <person name="Kuo T.H."/>
            <person name="Liu D."/>
            <person name="Ke H.M."/>
            <person name="Yokoi T."/>
            <person name="Roa M.B."/>
            <person name="Lu M.J."/>
            <person name="Chang Y.Y."/>
            <person name="Ann P.J."/>
            <person name="Tsai J.N."/>
            <person name="Chen C.Y."/>
            <person name="Tzean S.S."/>
            <person name="Ota Y."/>
            <person name="Hattori T."/>
            <person name="Sahashi N."/>
            <person name="Liou R.F."/>
            <person name="Kikuchi T."/>
            <person name="Tsai I.J."/>
        </authorList>
    </citation>
    <scope>NUCLEOTIDE SEQUENCE [LARGE SCALE GENOMIC DNA]</scope>
    <source>
        <strain evidence="3 4">FFPRI411160</strain>
    </source>
</reference>
<dbReference type="InterPro" id="IPR036188">
    <property type="entry name" value="FAD/NAD-bd_sf"/>
</dbReference>
<evidence type="ECO:0000256" key="1">
    <source>
        <dbReference type="SAM" id="Phobius"/>
    </source>
</evidence>
<dbReference type="GO" id="GO:0016491">
    <property type="term" value="F:oxidoreductase activity"/>
    <property type="evidence" value="ECO:0007669"/>
    <property type="project" value="InterPro"/>
</dbReference>
<dbReference type="Gene3D" id="3.50.50.60">
    <property type="entry name" value="FAD/NAD(P)-binding domain"/>
    <property type="match status" value="1"/>
</dbReference>
<dbReference type="OrthoDB" id="5977668at2759"/>
<dbReference type="PANTHER" id="PTHR42923">
    <property type="entry name" value="PROTOPORPHYRINOGEN OXIDASE"/>
    <property type="match status" value="1"/>
</dbReference>
<comment type="caution">
    <text evidence="3">The sequence shown here is derived from an EMBL/GenBank/DDBJ whole genome shotgun (WGS) entry which is preliminary data.</text>
</comment>
<name>A0A286UCL6_9AGAM</name>
<dbReference type="InterPro" id="IPR002937">
    <property type="entry name" value="Amino_oxidase"/>
</dbReference>
<dbReference type="SUPFAM" id="SSF51905">
    <property type="entry name" value="FAD/NAD(P)-binding domain"/>
    <property type="match status" value="1"/>
</dbReference>
<dbReference type="EMBL" id="NBII01000007">
    <property type="protein sequence ID" value="PAV17333.1"/>
    <property type="molecule type" value="Genomic_DNA"/>
</dbReference>
<dbReference type="Proteomes" id="UP000217199">
    <property type="component" value="Unassembled WGS sequence"/>
</dbReference>
<feature type="domain" description="Amine oxidase" evidence="2">
    <location>
        <begin position="11"/>
        <end position="276"/>
    </location>
</feature>
<evidence type="ECO:0000313" key="3">
    <source>
        <dbReference type="EMBL" id="PAV17333.1"/>
    </source>
</evidence>
<feature type="transmembrane region" description="Helical" evidence="1">
    <location>
        <begin position="448"/>
        <end position="466"/>
    </location>
</feature>
<evidence type="ECO:0000313" key="4">
    <source>
        <dbReference type="Proteomes" id="UP000217199"/>
    </source>
</evidence>
<keyword evidence="1" id="KW-0812">Transmembrane</keyword>
<gene>
    <name evidence="3" type="ORF">PNOK_0739700</name>
</gene>
<dbReference type="FunFam" id="1.10.405.20:FF:000001">
    <property type="entry name" value="Amine oxidase"/>
    <property type="match status" value="1"/>
</dbReference>
<accession>A0A286UCL6</accession>
<keyword evidence="1" id="KW-1133">Transmembrane helix</keyword>
<proteinExistence type="predicted"/>
<dbReference type="InParanoid" id="A0A286UCL6"/>
<keyword evidence="4" id="KW-1185">Reference proteome</keyword>
<sequence length="482" mass="54899">MKVAVIGSGCAGLATTWALSEHSDHEVDLFEVEDRPGGHANTVAFEKPGNAEAVDVDTGFIVLNPTTYPNFLRFLKLKNVKILPTEMTFSVSRDRGLFEWAGKNLFTVFCQPSRLLDSRMWALIYDVLRFNACARWLLQASEQQFNKLSIGQYLHENNYSSYFIDNYLIPMTAAIWSTPPEKCALDFPAQTLIQFMHNHHLLQITGKPSWLTIKGGSKVYVNKIISALNKERLHLSTRVTSVRSSEAGVQLQTADGTTRTFDHVIIACHSDTALQILRSGNITPDEERILGQFDWNKNEAVLHYDTQLMPKSRIAWSCWNYLSSSERNDWMNDLQHIPEKKYGPIFVTLNPPFEPKKDTIIGRWEYEHPILDAKAVEAQAEIHKIQYVPGRNISFAGAYLRFGFHEDGFTSGIRVAERLGASLPFQILDPDREITYMPLAKAFDAFEYLGFRIVIGSIFSWILYFVRIPLGMLVDLSYLENE</sequence>
<protein>
    <submittedName>
        <fullName evidence="3">FAD NAD(P)-binding domain-containing</fullName>
    </submittedName>
</protein>
<dbReference type="PANTHER" id="PTHR42923:SF17">
    <property type="entry name" value="AMINE OXIDASE DOMAIN-CONTAINING PROTEIN"/>
    <property type="match status" value="1"/>
</dbReference>
<organism evidence="3 4">
    <name type="scientific">Pyrrhoderma noxium</name>
    <dbReference type="NCBI Taxonomy" id="2282107"/>
    <lineage>
        <taxon>Eukaryota</taxon>
        <taxon>Fungi</taxon>
        <taxon>Dikarya</taxon>
        <taxon>Basidiomycota</taxon>
        <taxon>Agaricomycotina</taxon>
        <taxon>Agaricomycetes</taxon>
        <taxon>Hymenochaetales</taxon>
        <taxon>Hymenochaetaceae</taxon>
        <taxon>Pyrrhoderma</taxon>
    </lineage>
</organism>
<dbReference type="InterPro" id="IPR050464">
    <property type="entry name" value="Zeta_carotene_desat/Oxidored"/>
</dbReference>
<dbReference type="Pfam" id="PF01593">
    <property type="entry name" value="Amino_oxidase"/>
    <property type="match status" value="1"/>
</dbReference>
<evidence type="ECO:0000259" key="2">
    <source>
        <dbReference type="Pfam" id="PF01593"/>
    </source>
</evidence>
<keyword evidence="1" id="KW-0472">Membrane</keyword>
<dbReference type="STRING" id="2282107.A0A286UCL6"/>
<dbReference type="AlphaFoldDB" id="A0A286UCL6"/>